<dbReference type="KEGG" id="mmai:sS8_5156"/>
<evidence type="ECO:0000313" key="10">
    <source>
        <dbReference type="Proteomes" id="UP000266313"/>
    </source>
</evidence>
<dbReference type="NCBIfam" id="TIGR01728">
    <property type="entry name" value="SsuA_fam"/>
    <property type="match status" value="1"/>
</dbReference>
<dbReference type="FunFam" id="3.40.190.10:FF:000050">
    <property type="entry name" value="Sulfonate ABC transporter substrate-binding protein"/>
    <property type="match status" value="1"/>
</dbReference>
<evidence type="ECO:0000256" key="2">
    <source>
        <dbReference type="ARBA" id="ARBA00010742"/>
    </source>
</evidence>
<reference evidence="9 10" key="1">
    <citation type="submission" date="2016-12" db="EMBL/GenBank/DDBJ databases">
        <title>Genome sequencing of Methylocaldum marinum.</title>
        <authorList>
            <person name="Takeuchi M."/>
            <person name="Kamagata Y."/>
            <person name="Hiraoka S."/>
            <person name="Oshima K."/>
            <person name="Hattori M."/>
            <person name="Iwasaki W."/>
        </authorList>
    </citation>
    <scope>NUCLEOTIDE SEQUENCE [LARGE SCALE GENOMIC DNA]</scope>
    <source>
        <strain evidence="9 10">S8</strain>
    </source>
</reference>
<dbReference type="RefSeq" id="WP_119632126.1">
    <property type="nucleotide sequence ID" value="NZ_AP017928.1"/>
</dbReference>
<accession>A0A250KZH1</accession>
<evidence type="ECO:0000256" key="5">
    <source>
        <dbReference type="ARBA" id="ARBA00055538"/>
    </source>
</evidence>
<keyword evidence="10" id="KW-1185">Reference proteome</keyword>
<dbReference type="Gene3D" id="3.40.190.10">
    <property type="entry name" value="Periplasmic binding protein-like II"/>
    <property type="match status" value="2"/>
</dbReference>
<comment type="subcellular location">
    <subcellularLocation>
        <location evidence="1">Periplasm</location>
    </subcellularLocation>
</comment>
<dbReference type="GO" id="GO:0042626">
    <property type="term" value="F:ATPase-coupled transmembrane transporter activity"/>
    <property type="evidence" value="ECO:0007669"/>
    <property type="project" value="InterPro"/>
</dbReference>
<dbReference type="PANTHER" id="PTHR30024:SF42">
    <property type="entry name" value="ALIPHATIC SULFONATES-BINDING PROTEIN-RELATED"/>
    <property type="match status" value="1"/>
</dbReference>
<name>A0A250KZH1_9GAMM</name>
<protein>
    <recommendedName>
        <fullName evidence="6">Putative aliphatic sulfonates-binding protein</fullName>
    </recommendedName>
</protein>
<dbReference type="InterPro" id="IPR015168">
    <property type="entry name" value="SsuA/THI5"/>
</dbReference>
<evidence type="ECO:0000256" key="4">
    <source>
        <dbReference type="ARBA" id="ARBA00022729"/>
    </source>
</evidence>
<dbReference type="InterPro" id="IPR001638">
    <property type="entry name" value="Solute-binding_3/MltF_N"/>
</dbReference>
<evidence type="ECO:0000256" key="3">
    <source>
        <dbReference type="ARBA" id="ARBA00022448"/>
    </source>
</evidence>
<dbReference type="Pfam" id="PF09084">
    <property type="entry name" value="NMT1"/>
    <property type="match status" value="1"/>
</dbReference>
<dbReference type="AlphaFoldDB" id="A0A250KZH1"/>
<dbReference type="OrthoDB" id="7374754at2"/>
<evidence type="ECO:0000256" key="7">
    <source>
        <dbReference type="SAM" id="SignalP"/>
    </source>
</evidence>
<evidence type="ECO:0000256" key="1">
    <source>
        <dbReference type="ARBA" id="ARBA00004418"/>
    </source>
</evidence>
<organism evidence="9 10">
    <name type="scientific">Methylocaldum marinum</name>
    <dbReference type="NCBI Taxonomy" id="1432792"/>
    <lineage>
        <taxon>Bacteria</taxon>
        <taxon>Pseudomonadati</taxon>
        <taxon>Pseudomonadota</taxon>
        <taxon>Gammaproteobacteria</taxon>
        <taxon>Methylococcales</taxon>
        <taxon>Methylococcaceae</taxon>
        <taxon>Methylocaldum</taxon>
    </lineage>
</organism>
<evidence type="ECO:0000313" key="9">
    <source>
        <dbReference type="EMBL" id="BBA37078.1"/>
    </source>
</evidence>
<dbReference type="SUPFAM" id="SSF53850">
    <property type="entry name" value="Periplasmic binding protein-like II"/>
    <property type="match status" value="1"/>
</dbReference>
<gene>
    <name evidence="9" type="ORF">sS8_5156</name>
</gene>
<dbReference type="GO" id="GO:0016020">
    <property type="term" value="C:membrane"/>
    <property type="evidence" value="ECO:0007669"/>
    <property type="project" value="InterPro"/>
</dbReference>
<dbReference type="Proteomes" id="UP000266313">
    <property type="component" value="Chromosome"/>
</dbReference>
<evidence type="ECO:0000259" key="8">
    <source>
        <dbReference type="SMART" id="SM00062"/>
    </source>
</evidence>
<dbReference type="PANTHER" id="PTHR30024">
    <property type="entry name" value="ALIPHATIC SULFONATES-BINDING PROTEIN-RELATED"/>
    <property type="match status" value="1"/>
</dbReference>
<keyword evidence="4 7" id="KW-0732">Signal</keyword>
<dbReference type="SMART" id="SM00062">
    <property type="entry name" value="PBPb"/>
    <property type="match status" value="1"/>
</dbReference>
<feature type="signal peptide" evidence="7">
    <location>
        <begin position="1"/>
        <end position="30"/>
    </location>
</feature>
<dbReference type="InterPro" id="IPR010067">
    <property type="entry name" value="ABC_SsuA_sub-bd"/>
</dbReference>
<dbReference type="GO" id="GO:0042597">
    <property type="term" value="C:periplasmic space"/>
    <property type="evidence" value="ECO:0007669"/>
    <property type="project" value="UniProtKB-SubCell"/>
</dbReference>
<dbReference type="EMBL" id="AP017928">
    <property type="protein sequence ID" value="BBA37078.1"/>
    <property type="molecule type" value="Genomic_DNA"/>
</dbReference>
<feature type="chain" id="PRO_5012716058" description="Putative aliphatic sulfonates-binding protein" evidence="7">
    <location>
        <begin position="31"/>
        <end position="326"/>
    </location>
</feature>
<sequence>MTSQANALVFRPLPALLAALAFFLAGITYAADTGPGQFPKEIRIGYQKFGTLILLKSKRDLERRLAPLGVSVAWAEFQFGPPMLEALNAGSIDFATTGETPPVFGQAARGSRLVYVGYESPSPEGEAIIVPKDSNISSVADLKGRRVAVAKGSNSHYLLVRALAEAGLGLSDIQVSYLAPADARAAFERGAVDAWSIWDFYLAAAQESLGVRILVDGKGLVDNHEIYTSRRGFAERYPALVKIVLEEIAKIDDWTRDHSAEAADFLSRQVGIAPSALERALKRRRYGPNDVSPELVEAQQKIADTLHAIGLVPQPIRIADAALKLK</sequence>
<evidence type="ECO:0000256" key="6">
    <source>
        <dbReference type="ARBA" id="ARBA00070228"/>
    </source>
</evidence>
<comment type="similarity">
    <text evidence="2">Belongs to the bacterial solute-binding protein SsuA/TauA family.</text>
</comment>
<dbReference type="CDD" id="cd13557">
    <property type="entry name" value="PBP2_SsuA"/>
    <property type="match status" value="1"/>
</dbReference>
<feature type="domain" description="Solute-binding protein family 3/N-terminal" evidence="8">
    <location>
        <begin position="41"/>
        <end position="262"/>
    </location>
</feature>
<proteinExistence type="inferred from homology"/>
<keyword evidence="3" id="KW-0813">Transport</keyword>
<comment type="function">
    <text evidence="5">Part of a binding-protein-dependent transport system for aliphatic sulfonates. Putative binding protein.</text>
</comment>